<dbReference type="AlphaFoldDB" id="A0A6G7KB71"/>
<dbReference type="RefSeq" id="WP_166162731.1">
    <property type="nucleotide sequence ID" value="NZ_CP049740.1"/>
</dbReference>
<evidence type="ECO:0000313" key="2">
    <source>
        <dbReference type="EMBL" id="QII82451.1"/>
    </source>
</evidence>
<name>A0A6G7KB71_9LACT</name>
<gene>
    <name evidence="2" type="ORF">G7057_08395</name>
</gene>
<dbReference type="KEGG" id="jar:G7057_08395"/>
<evidence type="ECO:0000256" key="1">
    <source>
        <dbReference type="SAM" id="Phobius"/>
    </source>
</evidence>
<feature type="transmembrane region" description="Helical" evidence="1">
    <location>
        <begin position="21"/>
        <end position="42"/>
    </location>
</feature>
<feature type="transmembrane region" description="Helical" evidence="1">
    <location>
        <begin position="208"/>
        <end position="229"/>
    </location>
</feature>
<reference evidence="2 3" key="1">
    <citation type="journal article" date="2017" name="Int. J. Syst. Evol. Microbiol.">
        <title>Jeotgalibaca porci sp. nov. and Jeotgalibaca arthritidis sp. nov., isolated from pigs, and emended description of the genus Jeotgalibaca.</title>
        <authorList>
            <person name="Zamora L."/>
            <person name="Perez-Sancho M."/>
            <person name="Dominguez L."/>
            <person name="Fernandez-Garayzabal J.F."/>
            <person name="Vela A.I."/>
        </authorList>
    </citation>
    <scope>NUCLEOTIDE SEQUENCE [LARGE SCALE GENOMIC DNA]</scope>
    <source>
        <strain evidence="2 3">CECT 9157</strain>
    </source>
</reference>
<dbReference type="Proteomes" id="UP000501451">
    <property type="component" value="Chromosome"/>
</dbReference>
<keyword evidence="1" id="KW-0812">Transmembrane</keyword>
<proteinExistence type="predicted"/>
<sequence>MNNQIMISELSNFFKKFRKSLVVLTILFTVIIFGGSIGLSYLNSSNTDEELPISDTKESNPGIFRMYVEQEDGTIYINSMIIEEYMLLPDVLEKAEKETGVEITDVLLEEVRNDFQKTQYDRGVLGLSRNGSTHIFTFIANVGTEEENLKVSEFFYDYILSGEINMLDNKLVYIVSEPEIYDSESFAASDIEAIPEFSREESFNLKNLVLTLVGSVIAAVMLAVLITIAKIFSSKKITYAFSYSVADRDRLILLNDNTEKNLIRLLQNENNPVILLSEFEIEETLKDKIDNVTKAIYINDLNELATDVEITTPYIFVEREKTTKKWYKKQFKAVHLYCESITILHK</sequence>
<evidence type="ECO:0000313" key="3">
    <source>
        <dbReference type="Proteomes" id="UP000501451"/>
    </source>
</evidence>
<keyword evidence="1" id="KW-1133">Transmembrane helix</keyword>
<organism evidence="2 3">
    <name type="scientific">Jeotgalibaca arthritidis</name>
    <dbReference type="NCBI Taxonomy" id="1868794"/>
    <lineage>
        <taxon>Bacteria</taxon>
        <taxon>Bacillati</taxon>
        <taxon>Bacillota</taxon>
        <taxon>Bacilli</taxon>
        <taxon>Lactobacillales</taxon>
        <taxon>Carnobacteriaceae</taxon>
        <taxon>Jeotgalibaca</taxon>
    </lineage>
</organism>
<dbReference type="EMBL" id="CP049740">
    <property type="protein sequence ID" value="QII82451.1"/>
    <property type="molecule type" value="Genomic_DNA"/>
</dbReference>
<accession>A0A6G7KB71</accession>
<keyword evidence="3" id="KW-1185">Reference proteome</keyword>
<keyword evidence="1" id="KW-0472">Membrane</keyword>
<protein>
    <submittedName>
        <fullName evidence="2">Uncharacterized protein</fullName>
    </submittedName>
</protein>